<dbReference type="EMBL" id="LT608328">
    <property type="protein sequence ID" value="SCM56083.1"/>
    <property type="molecule type" value="Genomic_DNA"/>
</dbReference>
<dbReference type="GO" id="GO:0046872">
    <property type="term" value="F:metal ion binding"/>
    <property type="evidence" value="ECO:0007669"/>
    <property type="project" value="UniProtKB-KW"/>
</dbReference>
<dbReference type="InterPro" id="IPR043128">
    <property type="entry name" value="Rev_trsase/Diguanyl_cyclase"/>
</dbReference>
<evidence type="ECO:0000313" key="15">
    <source>
        <dbReference type="EMBL" id="SCM55793.1"/>
    </source>
</evidence>
<dbReference type="EC" id="2.7.7.49" evidence="1"/>
<evidence type="ECO:0000256" key="1">
    <source>
        <dbReference type="ARBA" id="ARBA00012493"/>
    </source>
</evidence>
<dbReference type="Pfam" id="PF08388">
    <property type="entry name" value="GIIM"/>
    <property type="match status" value="1"/>
</dbReference>
<evidence type="ECO:0000313" key="20">
    <source>
        <dbReference type="EMBL" id="SCM59133.1"/>
    </source>
</evidence>
<evidence type="ECO:0000256" key="4">
    <source>
        <dbReference type="ARBA" id="ARBA00022723"/>
    </source>
</evidence>
<dbReference type="InterPro" id="IPR051083">
    <property type="entry name" value="GrpII_Intron_Splice-Mob/Def"/>
</dbReference>
<dbReference type="SUPFAM" id="SSF56672">
    <property type="entry name" value="DNA/RNA polymerases"/>
    <property type="match status" value="1"/>
</dbReference>
<sequence>MNPGKHGNLQMSLFDEWERGQKVKGTDVFSSGSGLVRDEWLSGCKEERALTQDLMSDITDLKNLDAALRQVISNRGSAGIDGMTVDELRDWLNSHHRELQRQLMTGTYQVTAVKEVLIPKPDGGKRQLGIPTVKDRLVQQAISQVLSKRYDPIFSEYSYGFRPRRNAHQALRKAGEYVAEGKDWVIDIDLAKFFDEVNHDRLLWQLSTRVGDKRVLKLIGKFLRAGMLIGGMANQRVKGTPQGSPLSPLLSNIVLDELDKELERRGHCFVRYADDIIIMVGSEPAAERSMQSLSKFIENRMRLRINKEKSHIVRPHQLNYLGHTILKGGSLGLSRKSEQRFKAKLKSLTKRNRGISFDQLISELNPVLRGWLNYFKHAKMKSRLRNLEAWLRRRLRCYRLKQCKRALGIARFLTKLGVPWNRSWTTAGSSKGWFRLSMTHAAHEGMNLEWFKKTGLYSLTANYG</sequence>
<feature type="domain" description="Reverse transcriptase" evidence="10">
    <location>
        <begin position="99"/>
        <end position="325"/>
    </location>
</feature>
<dbReference type="KEGG" id="pmuc:ING2E5A_0574"/>
<keyword evidence="7" id="KW-0051">Antiviral defense</keyword>
<dbReference type="KEGG" id="pmuc:ING2E5A_0032"/>
<keyword evidence="4" id="KW-0479">Metal-binding</keyword>
<evidence type="ECO:0000256" key="7">
    <source>
        <dbReference type="ARBA" id="ARBA00023118"/>
    </source>
</evidence>
<keyword evidence="6" id="KW-0695">RNA-directed DNA polymerase</keyword>
<dbReference type="KEGG" id="pmuc:ING2E5A_2220"/>
<dbReference type="InterPro" id="IPR043502">
    <property type="entry name" value="DNA/RNA_pol_sf"/>
</dbReference>
<gene>
    <name evidence="14" type="primary">ykfC13</name>
    <name evidence="11" type="synonym">ykfC1</name>
    <name evidence="13" type="synonym">ykfC11</name>
    <name evidence="15" type="synonym">ykfC15</name>
    <name evidence="16" type="synonym">ykfC17</name>
    <name evidence="17" type="synonym">ykfC23</name>
    <name evidence="18" type="synonym">ykfC27</name>
    <name evidence="12" type="synonym">ykfC3</name>
    <name evidence="19" type="synonym">ykfC35</name>
    <name evidence="20" type="synonym">ykfC41</name>
    <name evidence="21" type="synonym">ykfC43</name>
    <name evidence="11" type="ORF">ING2E5A_0032</name>
    <name evidence="12" type="ORF">ING2E5A_0037</name>
    <name evidence="13" type="ORF">ING2E5A_0392</name>
    <name evidence="14" type="ORF">ING2E5A_0558</name>
    <name evidence="15" type="ORF">ING2E5A_0574</name>
    <name evidence="16" type="ORF">ING2E5A_0714</name>
    <name evidence="17" type="ORF">ING2E5A_1494</name>
    <name evidence="18" type="ORF">ING2E5A_1563</name>
    <name evidence="19" type="ORF">ING2E5A_2220</name>
    <name evidence="20" type="ORF">ING2E5A_2325</name>
    <name evidence="21" type="ORF">ING2E5A_3036</name>
</gene>
<reference evidence="14 22" key="1">
    <citation type="submission" date="2016-08" db="EMBL/GenBank/DDBJ databases">
        <authorList>
            <person name="Seilhamer J.J."/>
        </authorList>
    </citation>
    <scope>NUCLEOTIDE SEQUENCE [LARGE SCALE GENOMIC DNA]</scope>
    <source>
        <strain evidence="14">ING2-E5A</strain>
    </source>
</reference>
<dbReference type="KEGG" id="pmuc:ING2E5A_0037"/>
<dbReference type="EMBL" id="LT608328">
    <property type="protein sequence ID" value="SCM55464.1"/>
    <property type="molecule type" value="Genomic_DNA"/>
</dbReference>
<evidence type="ECO:0000313" key="11">
    <source>
        <dbReference type="EMBL" id="SCM55120.1"/>
    </source>
</evidence>
<dbReference type="KEGG" id="pmuc:ING2E5A_0714"/>
<evidence type="ECO:0000313" key="19">
    <source>
        <dbReference type="EMBL" id="SCM59033.1"/>
    </source>
</evidence>
<evidence type="ECO:0000313" key="14">
    <source>
        <dbReference type="EMBL" id="SCM55764.1"/>
    </source>
</evidence>
<dbReference type="EMBL" id="LT608328">
    <property type="protein sequence ID" value="SCM55764.1"/>
    <property type="molecule type" value="Genomic_DNA"/>
</dbReference>
<keyword evidence="5" id="KW-0460">Magnesium</keyword>
<dbReference type="CDD" id="cd01651">
    <property type="entry name" value="RT_G2_intron"/>
    <property type="match status" value="1"/>
</dbReference>
<dbReference type="InterPro" id="IPR000123">
    <property type="entry name" value="Reverse_transcriptase_msDNA"/>
</dbReference>
<evidence type="ECO:0000256" key="3">
    <source>
        <dbReference type="ARBA" id="ARBA00022695"/>
    </source>
</evidence>
<keyword evidence="2" id="KW-0808">Transferase</keyword>
<dbReference type="KEGG" id="pmuc:ING2E5A_1494"/>
<evidence type="ECO:0000313" key="12">
    <source>
        <dbReference type="EMBL" id="SCM55124.1"/>
    </source>
</evidence>
<dbReference type="KEGG" id="pmuc:ING2E5A_1563"/>
<evidence type="ECO:0000313" key="21">
    <source>
        <dbReference type="EMBL" id="SCM59828.1"/>
    </source>
</evidence>
<proteinExistence type="inferred from homology"/>
<dbReference type="InterPro" id="IPR013597">
    <property type="entry name" value="Mat_intron_G2"/>
</dbReference>
<dbReference type="EMBL" id="LT608328">
    <property type="protein sequence ID" value="SCM55124.1"/>
    <property type="molecule type" value="Genomic_DNA"/>
</dbReference>
<evidence type="ECO:0000313" key="13">
    <source>
        <dbReference type="EMBL" id="SCM55464.1"/>
    </source>
</evidence>
<evidence type="ECO:0000313" key="16">
    <source>
        <dbReference type="EMBL" id="SCM56083.1"/>
    </source>
</evidence>
<dbReference type="EMBL" id="LT608328">
    <property type="protein sequence ID" value="SCM59828.1"/>
    <property type="molecule type" value="Genomic_DNA"/>
</dbReference>
<dbReference type="GO" id="GO:0051607">
    <property type="term" value="P:defense response to virus"/>
    <property type="evidence" value="ECO:0007669"/>
    <property type="project" value="UniProtKB-KW"/>
</dbReference>
<dbReference type="PANTHER" id="PTHR34047">
    <property type="entry name" value="NUCLEAR INTRON MATURASE 1, MITOCHONDRIAL-RELATED"/>
    <property type="match status" value="1"/>
</dbReference>
<dbReference type="STRING" id="1642646.ING2E5A_0032"/>
<dbReference type="GO" id="GO:0003723">
    <property type="term" value="F:RNA binding"/>
    <property type="evidence" value="ECO:0007669"/>
    <property type="project" value="InterPro"/>
</dbReference>
<evidence type="ECO:0000313" key="22">
    <source>
        <dbReference type="Proteomes" id="UP000178485"/>
    </source>
</evidence>
<organism evidence="14 22">
    <name type="scientific">Petrimonas mucosa</name>
    <dbReference type="NCBI Taxonomy" id="1642646"/>
    <lineage>
        <taxon>Bacteria</taxon>
        <taxon>Pseudomonadati</taxon>
        <taxon>Bacteroidota</taxon>
        <taxon>Bacteroidia</taxon>
        <taxon>Bacteroidales</taxon>
        <taxon>Dysgonomonadaceae</taxon>
        <taxon>Petrimonas</taxon>
    </lineage>
</organism>
<evidence type="ECO:0000256" key="8">
    <source>
        <dbReference type="ARBA" id="ARBA00034120"/>
    </source>
</evidence>
<dbReference type="PRINTS" id="PR00866">
    <property type="entry name" value="RNADNAPOLMS"/>
</dbReference>
<dbReference type="EMBL" id="LT608328">
    <property type="protein sequence ID" value="SCM57902.1"/>
    <property type="molecule type" value="Genomic_DNA"/>
</dbReference>
<comment type="similarity">
    <text evidence="8">Belongs to the bacterial reverse transcriptase family.</text>
</comment>
<dbReference type="InterPro" id="IPR000477">
    <property type="entry name" value="RT_dom"/>
</dbReference>
<evidence type="ECO:0000313" key="18">
    <source>
        <dbReference type="EMBL" id="SCM57902.1"/>
    </source>
</evidence>
<dbReference type="EMBL" id="LT608328">
    <property type="protein sequence ID" value="SCM59133.1"/>
    <property type="molecule type" value="Genomic_DNA"/>
</dbReference>
<dbReference type="Pfam" id="PF00078">
    <property type="entry name" value="RVT_1"/>
    <property type="match status" value="1"/>
</dbReference>
<dbReference type="Proteomes" id="UP000178485">
    <property type="component" value="Chromosome i"/>
</dbReference>
<evidence type="ECO:0000256" key="5">
    <source>
        <dbReference type="ARBA" id="ARBA00022842"/>
    </source>
</evidence>
<dbReference type="KEGG" id="pmuc:ING2E5A_3036"/>
<evidence type="ECO:0000256" key="6">
    <source>
        <dbReference type="ARBA" id="ARBA00022918"/>
    </source>
</evidence>
<accession>A0A1G4G4L9</accession>
<name>A0A1G4G4L9_9BACT</name>
<evidence type="ECO:0000313" key="17">
    <source>
        <dbReference type="EMBL" id="SCM57754.1"/>
    </source>
</evidence>
<dbReference type="EMBL" id="LT608328">
    <property type="protein sequence ID" value="SCM55793.1"/>
    <property type="molecule type" value="Genomic_DNA"/>
</dbReference>
<dbReference type="KEGG" id="pmuc:ING2E5A_0558"/>
<dbReference type="AlphaFoldDB" id="A0A1G4G4L9"/>
<dbReference type="PANTHER" id="PTHR34047:SF8">
    <property type="entry name" value="PROTEIN YKFC"/>
    <property type="match status" value="1"/>
</dbReference>
<dbReference type="Gene3D" id="3.30.70.270">
    <property type="match status" value="1"/>
</dbReference>
<dbReference type="KEGG" id="pmuc:ING2E5A_0392"/>
<dbReference type="InterPro" id="IPR030931">
    <property type="entry name" value="Group_II_RT_mat"/>
</dbReference>
<dbReference type="NCBIfam" id="TIGR04416">
    <property type="entry name" value="group_II_RT_mat"/>
    <property type="match status" value="1"/>
</dbReference>
<keyword evidence="3" id="KW-0548">Nucleotidyltransferase</keyword>
<dbReference type="EMBL" id="LT608328">
    <property type="protein sequence ID" value="SCM57754.1"/>
    <property type="molecule type" value="Genomic_DNA"/>
</dbReference>
<evidence type="ECO:0000256" key="9">
    <source>
        <dbReference type="ARBA" id="ARBA00048173"/>
    </source>
</evidence>
<evidence type="ECO:0000256" key="2">
    <source>
        <dbReference type="ARBA" id="ARBA00022679"/>
    </source>
</evidence>
<dbReference type="PROSITE" id="PS50878">
    <property type="entry name" value="RT_POL"/>
    <property type="match status" value="1"/>
</dbReference>
<dbReference type="EMBL" id="LT608328">
    <property type="protein sequence ID" value="SCM55120.1"/>
    <property type="molecule type" value="Genomic_DNA"/>
</dbReference>
<dbReference type="EMBL" id="LT608328">
    <property type="protein sequence ID" value="SCM59033.1"/>
    <property type="molecule type" value="Genomic_DNA"/>
</dbReference>
<dbReference type="KEGG" id="pmuc:ING2E5A_2325"/>
<dbReference type="GO" id="GO:0003964">
    <property type="term" value="F:RNA-directed DNA polymerase activity"/>
    <property type="evidence" value="ECO:0007669"/>
    <property type="project" value="UniProtKB-KW"/>
</dbReference>
<dbReference type="RefSeq" id="WP_154669989.1">
    <property type="nucleotide sequence ID" value="NZ_JBASDY010000259.1"/>
</dbReference>
<evidence type="ECO:0000259" key="10">
    <source>
        <dbReference type="PROSITE" id="PS50878"/>
    </source>
</evidence>
<protein>
    <recommendedName>
        <fullName evidence="1">RNA-directed DNA polymerase</fullName>
        <ecNumber evidence="1">2.7.7.49</ecNumber>
    </recommendedName>
</protein>
<keyword evidence="22" id="KW-1185">Reference proteome</keyword>
<comment type="catalytic activity">
    <reaction evidence="9">
        <text>DNA(n) + a 2'-deoxyribonucleoside 5'-triphosphate = DNA(n+1) + diphosphate</text>
        <dbReference type="Rhea" id="RHEA:22508"/>
        <dbReference type="Rhea" id="RHEA-COMP:17339"/>
        <dbReference type="Rhea" id="RHEA-COMP:17340"/>
        <dbReference type="ChEBI" id="CHEBI:33019"/>
        <dbReference type="ChEBI" id="CHEBI:61560"/>
        <dbReference type="ChEBI" id="CHEBI:173112"/>
        <dbReference type="EC" id="2.7.7.49"/>
    </reaction>
</comment>